<gene>
    <name evidence="3" type="ORF">N7494_000837</name>
</gene>
<evidence type="ECO:0000256" key="1">
    <source>
        <dbReference type="SAM" id="Coils"/>
    </source>
</evidence>
<reference evidence="3 4" key="1">
    <citation type="journal article" date="2023" name="IMA Fungus">
        <title>Comparative genomic study of the Penicillium genus elucidates a diverse pangenome and 15 lateral gene transfer events.</title>
        <authorList>
            <person name="Petersen C."/>
            <person name="Sorensen T."/>
            <person name="Nielsen M.R."/>
            <person name="Sondergaard T.E."/>
            <person name="Sorensen J.L."/>
            <person name="Fitzpatrick D.A."/>
            <person name="Frisvad J.C."/>
            <person name="Nielsen K.L."/>
        </authorList>
    </citation>
    <scope>NUCLEOTIDE SEQUENCE [LARGE SCALE GENOMIC DNA]</scope>
    <source>
        <strain evidence="3 4">IBT 35679</strain>
    </source>
</reference>
<dbReference type="Proteomes" id="UP001220324">
    <property type="component" value="Unassembled WGS sequence"/>
</dbReference>
<feature type="compositionally biased region" description="Acidic residues" evidence="2">
    <location>
        <begin position="351"/>
        <end position="364"/>
    </location>
</feature>
<dbReference type="Gene3D" id="1.20.5.370">
    <property type="match status" value="1"/>
</dbReference>
<protein>
    <recommendedName>
        <fullName evidence="5">DNA repair protein XRCC4</fullName>
    </recommendedName>
</protein>
<evidence type="ECO:0000313" key="4">
    <source>
        <dbReference type="Proteomes" id="UP001220324"/>
    </source>
</evidence>
<feature type="region of interest" description="Disordered" evidence="2">
    <location>
        <begin position="231"/>
        <end position="256"/>
    </location>
</feature>
<keyword evidence="4" id="KW-1185">Reference proteome</keyword>
<dbReference type="PANTHER" id="PTHR42067:SF1">
    <property type="entry name" value="MITOTIC APPARATUS PROTEIN P62"/>
    <property type="match status" value="1"/>
</dbReference>
<dbReference type="SUPFAM" id="SSF58022">
    <property type="entry name" value="XRCC4, C-terminal oligomerization domain"/>
    <property type="match status" value="1"/>
</dbReference>
<dbReference type="InterPro" id="IPR014751">
    <property type="entry name" value="XRCC4-like_C"/>
</dbReference>
<feature type="region of interest" description="Disordered" evidence="2">
    <location>
        <begin position="271"/>
        <end position="364"/>
    </location>
</feature>
<feature type="compositionally biased region" description="Polar residues" evidence="2">
    <location>
        <begin position="278"/>
        <end position="292"/>
    </location>
</feature>
<organism evidence="3 4">
    <name type="scientific">Penicillium frequentans</name>
    <dbReference type="NCBI Taxonomy" id="3151616"/>
    <lineage>
        <taxon>Eukaryota</taxon>
        <taxon>Fungi</taxon>
        <taxon>Dikarya</taxon>
        <taxon>Ascomycota</taxon>
        <taxon>Pezizomycotina</taxon>
        <taxon>Eurotiomycetes</taxon>
        <taxon>Eurotiomycetidae</taxon>
        <taxon>Eurotiales</taxon>
        <taxon>Aspergillaceae</taxon>
        <taxon>Penicillium</taxon>
    </lineage>
</organism>
<accession>A0AAD6GLY7</accession>
<feature type="compositionally biased region" description="Basic and acidic residues" evidence="2">
    <location>
        <begin position="327"/>
        <end position="339"/>
    </location>
</feature>
<feature type="coiled-coil region" evidence="1">
    <location>
        <begin position="160"/>
        <end position="187"/>
    </location>
</feature>
<comment type="caution">
    <text evidence="3">The sequence shown here is derived from an EMBL/GenBank/DDBJ whole genome shotgun (WGS) entry which is preliminary data.</text>
</comment>
<dbReference type="PANTHER" id="PTHR42067">
    <property type="entry name" value="YALI0C15378P"/>
    <property type="match status" value="1"/>
</dbReference>
<sequence>MSRVLRFARSDEQNEFILLHVVKLGPAPLDLTLTATEGESPYTARLQESHIKGLRAKNYQGADEEWTQIIAHVLGQGLPTQQLPALSGVEASAHITDSGEENKEMVITIRKRVQSITQRLGAIILKQNDEQAIELFEWSGLAAARAGELESQVIDLTDRHRAAVDTVQKLKEQLEELIGAKFQHEAQLMANFVQLLNEKKLKIRNQQRLLACATADPTIVSEIQAATANVHVAGGEQQSKKRNAHDMSDGDGDTEFERMDIDQHKGEDSFIDQDTDAEGQSTPQQLEEGNATTDDESGDPETAQAPAESDQTKEFEGSSSKTAAPPPRRELPFTRREPSTKAGAAPAPSEAAEETAGETDDDEL</sequence>
<evidence type="ECO:0000256" key="2">
    <source>
        <dbReference type="SAM" id="MobiDB-lite"/>
    </source>
</evidence>
<evidence type="ECO:0008006" key="5">
    <source>
        <dbReference type="Google" id="ProtNLM"/>
    </source>
</evidence>
<keyword evidence="1" id="KW-0175">Coiled coil</keyword>
<evidence type="ECO:0000313" key="3">
    <source>
        <dbReference type="EMBL" id="KAJ5556922.1"/>
    </source>
</evidence>
<name>A0AAD6GLY7_9EURO</name>
<dbReference type="EMBL" id="JAQIZZ010000001">
    <property type="protein sequence ID" value="KAJ5556922.1"/>
    <property type="molecule type" value="Genomic_DNA"/>
</dbReference>
<dbReference type="AlphaFoldDB" id="A0AAD6GLY7"/>
<proteinExistence type="predicted"/>